<dbReference type="RefSeq" id="WP_023366540.1">
    <property type="nucleotide sequence ID" value="NC_022664.1"/>
</dbReference>
<evidence type="ECO:0000256" key="3">
    <source>
        <dbReference type="ARBA" id="ARBA00012071"/>
    </source>
</evidence>
<dbReference type="OrthoDB" id="9766423at2"/>
<dbReference type="GO" id="GO:0005886">
    <property type="term" value="C:plasma membrane"/>
    <property type="evidence" value="ECO:0007669"/>
    <property type="project" value="TreeGrafter"/>
</dbReference>
<dbReference type="NCBIfam" id="TIGR00682">
    <property type="entry name" value="lpxK"/>
    <property type="match status" value="1"/>
</dbReference>
<dbReference type="GO" id="GO:0009244">
    <property type="term" value="P:lipopolysaccharide core region biosynthetic process"/>
    <property type="evidence" value="ECO:0007669"/>
    <property type="project" value="TreeGrafter"/>
</dbReference>
<evidence type="ECO:0000256" key="13">
    <source>
        <dbReference type="HAMAP-Rule" id="MF_00409"/>
    </source>
</evidence>
<comment type="function">
    <text evidence="1 13">Transfers the gamma-phosphate of ATP to the 4'-position of a tetraacyldisaccharide 1-phosphate intermediate (termed DS-1-P) to form tetraacyldisaccharide 1,4'-bis-phosphate (lipid IVA).</text>
</comment>
<dbReference type="HOGENOM" id="CLU_038816_2_0_6"/>
<protein>
    <recommendedName>
        <fullName evidence="4 13">Tetraacyldisaccharide 4'-kinase</fullName>
        <ecNumber evidence="3 13">2.7.1.130</ecNumber>
    </recommendedName>
    <alternativeName>
        <fullName evidence="12 13">Lipid A 4'-kinase</fullName>
    </alternativeName>
</protein>
<dbReference type="KEGG" id="spiu:SPICUR_04655"/>
<evidence type="ECO:0000256" key="11">
    <source>
        <dbReference type="ARBA" id="ARBA00023098"/>
    </source>
</evidence>
<dbReference type="PANTHER" id="PTHR42724">
    <property type="entry name" value="TETRAACYLDISACCHARIDE 4'-KINASE"/>
    <property type="match status" value="1"/>
</dbReference>
<reference evidence="14 15" key="1">
    <citation type="journal article" date="2013" name="BMC Genomics">
        <title>Genomes of "Spiribacter", a streamlined, successful halophilic bacterium.</title>
        <authorList>
            <person name="Lopez-Perez M."/>
            <person name="Ghai R."/>
            <person name="Leon M.J."/>
            <person name="Rodriguez-Olmos A."/>
            <person name="Copa-Patino J.L."/>
            <person name="Soliveri J."/>
            <person name="Sanchez-Porro C."/>
            <person name="Ventosa A."/>
            <person name="Rodriguez-Valera F."/>
        </authorList>
    </citation>
    <scope>NUCLEOTIDE SEQUENCE [LARGE SCALE GENOMIC DNA]</scope>
    <source>
        <strain evidence="14 15">UAH-SP71</strain>
    </source>
</reference>
<dbReference type="Pfam" id="PF02606">
    <property type="entry name" value="LpxK"/>
    <property type="match status" value="1"/>
</dbReference>
<dbReference type="InterPro" id="IPR003758">
    <property type="entry name" value="LpxK"/>
</dbReference>
<evidence type="ECO:0000256" key="7">
    <source>
        <dbReference type="ARBA" id="ARBA00022679"/>
    </source>
</evidence>
<evidence type="ECO:0000256" key="2">
    <source>
        <dbReference type="ARBA" id="ARBA00004870"/>
    </source>
</evidence>
<dbReference type="STRING" id="1335757.SPICUR_04655"/>
<keyword evidence="15" id="KW-1185">Reference proteome</keyword>
<dbReference type="eggNOG" id="COG1663">
    <property type="taxonomic scope" value="Bacteria"/>
</dbReference>
<dbReference type="PANTHER" id="PTHR42724:SF1">
    <property type="entry name" value="TETRAACYLDISACCHARIDE 4'-KINASE, MITOCHONDRIAL-RELATED"/>
    <property type="match status" value="1"/>
</dbReference>
<accession>U5T389</accession>
<comment type="similarity">
    <text evidence="13">Belongs to the LpxK family.</text>
</comment>
<keyword evidence="8 13" id="KW-0547">Nucleotide-binding</keyword>
<proteinExistence type="inferred from homology"/>
<keyword evidence="9 13" id="KW-0418">Kinase</keyword>
<keyword evidence="10 13" id="KW-0067">ATP-binding</keyword>
<dbReference type="GO" id="GO:0009245">
    <property type="term" value="P:lipid A biosynthetic process"/>
    <property type="evidence" value="ECO:0007669"/>
    <property type="project" value="UniProtKB-UniRule"/>
</dbReference>
<organism evidence="14 15">
    <name type="scientific">Spiribacter curvatus</name>
    <dbReference type="NCBI Taxonomy" id="1335757"/>
    <lineage>
        <taxon>Bacteria</taxon>
        <taxon>Pseudomonadati</taxon>
        <taxon>Pseudomonadota</taxon>
        <taxon>Gammaproteobacteria</taxon>
        <taxon>Chromatiales</taxon>
        <taxon>Ectothiorhodospiraceae</taxon>
        <taxon>Spiribacter</taxon>
    </lineage>
</organism>
<evidence type="ECO:0000256" key="10">
    <source>
        <dbReference type="ARBA" id="ARBA00022840"/>
    </source>
</evidence>
<evidence type="ECO:0000313" key="15">
    <source>
        <dbReference type="Proteomes" id="UP000017640"/>
    </source>
</evidence>
<feature type="binding site" evidence="13">
    <location>
        <begin position="55"/>
        <end position="62"/>
    </location>
    <ligand>
        <name>ATP</name>
        <dbReference type="ChEBI" id="CHEBI:30616"/>
    </ligand>
</feature>
<evidence type="ECO:0000256" key="1">
    <source>
        <dbReference type="ARBA" id="ARBA00002274"/>
    </source>
</evidence>
<gene>
    <name evidence="13" type="primary">lpxK</name>
    <name evidence="14" type="ORF">SPICUR_04655</name>
</gene>
<dbReference type="HAMAP" id="MF_00409">
    <property type="entry name" value="LpxK"/>
    <property type="match status" value="1"/>
</dbReference>
<dbReference type="GO" id="GO:0005524">
    <property type="term" value="F:ATP binding"/>
    <property type="evidence" value="ECO:0007669"/>
    <property type="project" value="UniProtKB-UniRule"/>
</dbReference>
<comment type="pathway">
    <text evidence="2 13">Glycolipid biosynthesis; lipid IV(A) biosynthesis; lipid IV(A) from (3R)-3-hydroxytetradecanoyl-[acyl-carrier-protein] and UDP-N-acetyl-alpha-D-glucosamine: step 6/6.</text>
</comment>
<sequence length="330" mass="35583">MTRHWPGFWARHGLIARLLRPLEWLFCHVAARRRRRLEPIARPLSAPVVVVGNLAVGGTGKTPLVIWLVSAAAARGWRPGVVLRGYGGRAADITPVTAESDPGQVGDEAVLIARRTGSPVMIGRDRAAAAEALIAGGGVDLVISDDGLQHYRLARDVEIVVVDARRGHGNARCLPAGPLREPLARLREVDDVIGQGGPVDGIGHCFALMANELEPIGPTHAAPPVSGDRVHGVAGIGHPARFFDTLRAMGFDVVAHAFDDHHRYRASDLRLADDAALIMTEKDAVKCRAIAPPASWYLPVAARPDDASAAFLVRLLDRAQQRFNDRQRMP</sequence>
<dbReference type="PATRIC" id="fig|1335757.3.peg.906"/>
<keyword evidence="5 13" id="KW-0444">Lipid biosynthesis</keyword>
<dbReference type="AlphaFoldDB" id="U5T389"/>
<keyword evidence="7 13" id="KW-0808">Transferase</keyword>
<dbReference type="GO" id="GO:0009029">
    <property type="term" value="F:lipid-A 4'-kinase activity"/>
    <property type="evidence" value="ECO:0007669"/>
    <property type="project" value="UniProtKB-UniRule"/>
</dbReference>
<comment type="catalytic activity">
    <reaction evidence="13">
        <text>a lipid A disaccharide + ATP = a lipid IVA + ADP + H(+)</text>
        <dbReference type="Rhea" id="RHEA:67840"/>
        <dbReference type="ChEBI" id="CHEBI:15378"/>
        <dbReference type="ChEBI" id="CHEBI:30616"/>
        <dbReference type="ChEBI" id="CHEBI:176343"/>
        <dbReference type="ChEBI" id="CHEBI:176425"/>
        <dbReference type="ChEBI" id="CHEBI:456216"/>
        <dbReference type="EC" id="2.7.1.130"/>
    </reaction>
</comment>
<keyword evidence="11 13" id="KW-0443">Lipid metabolism</keyword>
<evidence type="ECO:0000256" key="4">
    <source>
        <dbReference type="ARBA" id="ARBA00016436"/>
    </source>
</evidence>
<dbReference type="EMBL" id="CP005990">
    <property type="protein sequence ID" value="AGY91910.1"/>
    <property type="molecule type" value="Genomic_DNA"/>
</dbReference>
<keyword evidence="6 13" id="KW-0441">Lipid A biosynthesis</keyword>
<evidence type="ECO:0000256" key="8">
    <source>
        <dbReference type="ARBA" id="ARBA00022741"/>
    </source>
</evidence>
<evidence type="ECO:0000313" key="14">
    <source>
        <dbReference type="EMBL" id="AGY91910.1"/>
    </source>
</evidence>
<dbReference type="EC" id="2.7.1.130" evidence="3 13"/>
<dbReference type="Proteomes" id="UP000017640">
    <property type="component" value="Chromosome"/>
</dbReference>
<evidence type="ECO:0000256" key="9">
    <source>
        <dbReference type="ARBA" id="ARBA00022777"/>
    </source>
</evidence>
<evidence type="ECO:0000256" key="12">
    <source>
        <dbReference type="ARBA" id="ARBA00029757"/>
    </source>
</evidence>
<dbReference type="UniPathway" id="UPA00359">
    <property type="reaction ID" value="UER00482"/>
</dbReference>
<evidence type="ECO:0000256" key="6">
    <source>
        <dbReference type="ARBA" id="ARBA00022556"/>
    </source>
</evidence>
<name>U5T389_9GAMM</name>
<dbReference type="InterPro" id="IPR027417">
    <property type="entry name" value="P-loop_NTPase"/>
</dbReference>
<evidence type="ECO:0000256" key="5">
    <source>
        <dbReference type="ARBA" id="ARBA00022516"/>
    </source>
</evidence>
<dbReference type="SUPFAM" id="SSF52540">
    <property type="entry name" value="P-loop containing nucleoside triphosphate hydrolases"/>
    <property type="match status" value="1"/>
</dbReference>